<dbReference type="Proteomes" id="UP000023435">
    <property type="component" value="Unassembled WGS sequence"/>
</dbReference>
<evidence type="ECO:0000313" key="2">
    <source>
        <dbReference type="EMBL" id="KWS06952.1"/>
    </source>
</evidence>
<sequence length="76" mass="8714">MAANCNVPALAARAMRSTGRSMRTRRMPRPCLDDRQQENSAASRRWNMGALENWRRSHIATSRIARFPQRNSGFLP</sequence>
<keyword evidence="3" id="KW-1185">Reference proteome</keyword>
<gene>
    <name evidence="2" type="ORF">AZ78_4512</name>
</gene>
<reference evidence="2 3" key="1">
    <citation type="journal article" date="2014" name="Genome Announc.">
        <title>Draft Genome Sequence of Lysobacter capsici AZ78, a Bacterium Antagonistic to Plant-Pathogenic Oomycetes.</title>
        <authorList>
            <person name="Puopolo G."/>
            <person name="Sonego P."/>
            <person name="Engelen K."/>
            <person name="Pertot I."/>
        </authorList>
    </citation>
    <scope>NUCLEOTIDE SEQUENCE [LARGE SCALE GENOMIC DNA]</scope>
    <source>
        <strain evidence="2 3">AZ78</strain>
    </source>
</reference>
<accession>A0A120AHZ6</accession>
<dbReference type="EMBL" id="JAJA02000001">
    <property type="protein sequence ID" value="KWS06952.1"/>
    <property type="molecule type" value="Genomic_DNA"/>
</dbReference>
<dbReference type="AlphaFoldDB" id="A0A120AHZ6"/>
<name>A0A120AHZ6_9GAMM</name>
<proteinExistence type="predicted"/>
<evidence type="ECO:0000313" key="3">
    <source>
        <dbReference type="Proteomes" id="UP000023435"/>
    </source>
</evidence>
<evidence type="ECO:0000256" key="1">
    <source>
        <dbReference type="SAM" id="MobiDB-lite"/>
    </source>
</evidence>
<comment type="caution">
    <text evidence="2">The sequence shown here is derived from an EMBL/GenBank/DDBJ whole genome shotgun (WGS) entry which is preliminary data.</text>
</comment>
<protein>
    <submittedName>
        <fullName evidence="2">Uncharacterized protein</fullName>
    </submittedName>
</protein>
<organism evidence="2 3">
    <name type="scientific">Lysobacter capsici AZ78</name>
    <dbReference type="NCBI Taxonomy" id="1444315"/>
    <lineage>
        <taxon>Bacteria</taxon>
        <taxon>Pseudomonadati</taxon>
        <taxon>Pseudomonadota</taxon>
        <taxon>Gammaproteobacteria</taxon>
        <taxon>Lysobacterales</taxon>
        <taxon>Lysobacteraceae</taxon>
        <taxon>Lysobacter</taxon>
    </lineage>
</organism>
<feature type="region of interest" description="Disordered" evidence="1">
    <location>
        <begin position="14"/>
        <end position="44"/>
    </location>
</feature>